<sequence>MNEPDPVSVLRALCADGARRARDATLRAELAAIGRLLDRPLQLAVAGAVGVGKSTLINAMLRRPIAPVDAGECTTLVTWYEHGPREHVLVECRDGTVRELDLVAGRVPDTVGVPIDRVARLRVRLPDPWLRTITVVDTPGMDTVSAENEERTRRLLFGDAAEEHARALLYVVRHVQRFDADLLTELRELSRVCGLTTATTAAVLTQVDRRGDGVTPWPDARRLARRAGDDLGALVLDVVPVVGLLAETARARLLGPTEMAALKELAALEPDELDDLLLDLAEFVDEDSVGPVAPAVRRTLVTRLHRYGLREAVAHLRRHPGCSAEELHHQLAGRSGFGSDDPVGAPTVAFRVTPDDPELGRTLAAVLDRLTRHAGRLTAFAAHQRLARLRGGPADHALVQRIRATVDETRPVHDDLRSLRLLAAWDAVGRDRLRLDAAMTSELVALARHDEPTAQLGLPPTAGPAEIRAAAATSSRRWRQLAQVAGPGVGGQRAHDVLRVLDDIAATGTPPPAPRPPSVGGPRPPLGRQAPPPGLADGSPLDRAALDDLLGSSLLAPAERSALTALRNARGVRTATGAPAGASRSEVAAAAAEVAAGFRGLLDGPLRPSQRRTAEAVAETMEAVARRMRAGGGERR</sequence>
<accession>A0ABP8RSR1</accession>
<protein>
    <recommendedName>
        <fullName evidence="2">Dynamin N-terminal domain-containing protein</fullName>
    </recommendedName>
</protein>
<dbReference type="EMBL" id="BAABGT010000038">
    <property type="protein sequence ID" value="GAA4547656.1"/>
    <property type="molecule type" value="Genomic_DNA"/>
</dbReference>
<evidence type="ECO:0000313" key="4">
    <source>
        <dbReference type="Proteomes" id="UP001501598"/>
    </source>
</evidence>
<dbReference type="SUPFAM" id="SSF52540">
    <property type="entry name" value="P-loop containing nucleoside triphosphate hydrolases"/>
    <property type="match status" value="1"/>
</dbReference>
<feature type="domain" description="Dynamin N-terminal" evidence="2">
    <location>
        <begin position="43"/>
        <end position="196"/>
    </location>
</feature>
<evidence type="ECO:0000259" key="2">
    <source>
        <dbReference type="Pfam" id="PF00350"/>
    </source>
</evidence>
<dbReference type="Proteomes" id="UP001501598">
    <property type="component" value="Unassembled WGS sequence"/>
</dbReference>
<name>A0ABP8RSR1_9PSEU</name>
<feature type="region of interest" description="Disordered" evidence="1">
    <location>
        <begin position="505"/>
        <end position="540"/>
    </location>
</feature>
<gene>
    <name evidence="3" type="ORF">GCM10023175_32340</name>
</gene>
<evidence type="ECO:0000256" key="1">
    <source>
        <dbReference type="SAM" id="MobiDB-lite"/>
    </source>
</evidence>
<evidence type="ECO:0000313" key="3">
    <source>
        <dbReference type="EMBL" id="GAA4547656.1"/>
    </source>
</evidence>
<dbReference type="Pfam" id="PF00350">
    <property type="entry name" value="Dynamin_N"/>
    <property type="match status" value="1"/>
</dbReference>
<feature type="compositionally biased region" description="Pro residues" evidence="1">
    <location>
        <begin position="509"/>
        <end position="534"/>
    </location>
</feature>
<proteinExistence type="predicted"/>
<keyword evidence="4" id="KW-1185">Reference proteome</keyword>
<organism evidence="3 4">
    <name type="scientific">Pseudonocardia xishanensis</name>
    <dbReference type="NCBI Taxonomy" id="630995"/>
    <lineage>
        <taxon>Bacteria</taxon>
        <taxon>Bacillati</taxon>
        <taxon>Actinomycetota</taxon>
        <taxon>Actinomycetes</taxon>
        <taxon>Pseudonocardiales</taxon>
        <taxon>Pseudonocardiaceae</taxon>
        <taxon>Pseudonocardia</taxon>
    </lineage>
</organism>
<reference evidence="4" key="1">
    <citation type="journal article" date="2019" name="Int. J. Syst. Evol. Microbiol.">
        <title>The Global Catalogue of Microorganisms (GCM) 10K type strain sequencing project: providing services to taxonomists for standard genome sequencing and annotation.</title>
        <authorList>
            <consortium name="The Broad Institute Genomics Platform"/>
            <consortium name="The Broad Institute Genome Sequencing Center for Infectious Disease"/>
            <person name="Wu L."/>
            <person name="Ma J."/>
        </authorList>
    </citation>
    <scope>NUCLEOTIDE SEQUENCE [LARGE SCALE GENOMIC DNA]</scope>
    <source>
        <strain evidence="4">JCM 17906</strain>
    </source>
</reference>
<comment type="caution">
    <text evidence="3">The sequence shown here is derived from an EMBL/GenBank/DDBJ whole genome shotgun (WGS) entry which is preliminary data.</text>
</comment>
<dbReference type="RefSeq" id="WP_345418436.1">
    <property type="nucleotide sequence ID" value="NZ_BAABGT010000038.1"/>
</dbReference>
<dbReference type="Gene3D" id="3.40.50.300">
    <property type="entry name" value="P-loop containing nucleotide triphosphate hydrolases"/>
    <property type="match status" value="1"/>
</dbReference>
<dbReference type="InterPro" id="IPR045063">
    <property type="entry name" value="Dynamin_N"/>
</dbReference>
<dbReference type="InterPro" id="IPR027417">
    <property type="entry name" value="P-loop_NTPase"/>
</dbReference>